<dbReference type="OrthoDB" id="61110at2759"/>
<dbReference type="PROSITE" id="PS50012">
    <property type="entry name" value="RCC1_3"/>
    <property type="match status" value="6"/>
</dbReference>
<evidence type="ECO:0000313" key="7">
    <source>
        <dbReference type="Proteomes" id="UP000521943"/>
    </source>
</evidence>
<feature type="repeat" description="RCC1" evidence="3">
    <location>
        <begin position="50"/>
        <end position="114"/>
    </location>
</feature>
<sequence>MPNTRSKTSNPAKAPYRPRRKPAAARSNPRTTVQTYLPLPSLPPSTRPSPDLFIWGSSGEGQLGLGSNQHTLYRPRKHPWVEQEIARGAFGKRPGAGILTVASGGLHTYLLDENGTIWSCGVNDDGALGRTIKPPSEPATSLDPISLQEAMPFGALSTLVEEDFSTVQLAAGDSSGAALNENGELRVWGTFIDGSGGKSFSGDSDEEPLPVLIPEIRNEKIASISSGDNHFLALTVNGEVYSWGVDTFGRLGRTALSRREMNPLSPNKVVYGPRRTRTVLIGTGSNTSFAVDSAGDVWAWGPNGRGQLGLGDALVGEIVAHPTRIDALTPAELERTSGVANNRVVQICGGEFHTVFLTSAGHVYASGDCEDSQLGLPADHPVLTGHSTSKVKATSGKVGTPVLIPFPTAAKDDPVVSISCGLRFSMAVTRQGSLLSWGFGAQS</sequence>
<dbReference type="EMBL" id="JACGCI010000003">
    <property type="protein sequence ID" value="KAF6765231.1"/>
    <property type="molecule type" value="Genomic_DNA"/>
</dbReference>
<dbReference type="GO" id="GO:0005737">
    <property type="term" value="C:cytoplasm"/>
    <property type="evidence" value="ECO:0007669"/>
    <property type="project" value="TreeGrafter"/>
</dbReference>
<dbReference type="PROSITE" id="PS00626">
    <property type="entry name" value="RCC1_2"/>
    <property type="match status" value="1"/>
</dbReference>
<reference evidence="6 7" key="1">
    <citation type="submission" date="2020-07" db="EMBL/GenBank/DDBJ databases">
        <title>Comparative genomics of pyrophilous fungi reveals a link between fire events and developmental genes.</title>
        <authorList>
            <consortium name="DOE Joint Genome Institute"/>
            <person name="Steindorff A.S."/>
            <person name="Carver A."/>
            <person name="Calhoun S."/>
            <person name="Stillman K."/>
            <person name="Liu H."/>
            <person name="Lipzen A."/>
            <person name="Pangilinan J."/>
            <person name="Labutti K."/>
            <person name="Bruns T.D."/>
            <person name="Grigoriev I.V."/>
        </authorList>
    </citation>
    <scope>NUCLEOTIDE SEQUENCE [LARGE SCALE GENOMIC DNA]</scope>
    <source>
        <strain evidence="6 7">CBS 144469</strain>
    </source>
</reference>
<proteinExistence type="predicted"/>
<gene>
    <name evidence="6" type="ORF">DFP72DRAFT_1163078</name>
</gene>
<dbReference type="Proteomes" id="UP000521943">
    <property type="component" value="Unassembled WGS sequence"/>
</dbReference>
<feature type="region of interest" description="Disordered" evidence="4">
    <location>
        <begin position="1"/>
        <end position="44"/>
    </location>
</feature>
<organism evidence="6 7">
    <name type="scientific">Ephemerocybe angulata</name>
    <dbReference type="NCBI Taxonomy" id="980116"/>
    <lineage>
        <taxon>Eukaryota</taxon>
        <taxon>Fungi</taxon>
        <taxon>Dikarya</taxon>
        <taxon>Basidiomycota</taxon>
        <taxon>Agaricomycotina</taxon>
        <taxon>Agaricomycetes</taxon>
        <taxon>Agaricomycetidae</taxon>
        <taxon>Agaricales</taxon>
        <taxon>Agaricineae</taxon>
        <taxon>Psathyrellaceae</taxon>
        <taxon>Ephemerocybe</taxon>
    </lineage>
</organism>
<dbReference type="InterPro" id="IPR058923">
    <property type="entry name" value="RCC1-like_dom"/>
</dbReference>
<dbReference type="InterPro" id="IPR051553">
    <property type="entry name" value="Ran_GTPase-activating"/>
</dbReference>
<dbReference type="Gene3D" id="2.130.10.30">
    <property type="entry name" value="Regulator of chromosome condensation 1/beta-lactamase-inhibitor protein II"/>
    <property type="match status" value="1"/>
</dbReference>
<evidence type="ECO:0000256" key="1">
    <source>
        <dbReference type="ARBA" id="ARBA00022658"/>
    </source>
</evidence>
<feature type="repeat" description="RCC1" evidence="3">
    <location>
        <begin position="183"/>
        <end position="237"/>
    </location>
</feature>
<evidence type="ECO:0000256" key="4">
    <source>
        <dbReference type="SAM" id="MobiDB-lite"/>
    </source>
</evidence>
<dbReference type="AlphaFoldDB" id="A0A8H6MGR8"/>
<keyword evidence="7" id="KW-1185">Reference proteome</keyword>
<evidence type="ECO:0000313" key="6">
    <source>
        <dbReference type="EMBL" id="KAF6765231.1"/>
    </source>
</evidence>
<comment type="caution">
    <text evidence="6">The sequence shown here is derived from an EMBL/GenBank/DDBJ whole genome shotgun (WGS) entry which is preliminary data.</text>
</comment>
<dbReference type="PANTHER" id="PTHR45982">
    <property type="entry name" value="REGULATOR OF CHROMOSOME CONDENSATION"/>
    <property type="match status" value="1"/>
</dbReference>
<dbReference type="GO" id="GO:0005085">
    <property type="term" value="F:guanyl-nucleotide exchange factor activity"/>
    <property type="evidence" value="ECO:0007669"/>
    <property type="project" value="TreeGrafter"/>
</dbReference>
<protein>
    <submittedName>
        <fullName evidence="6">Regulator of chromosome condensation 1/beta-lactamase-inhibitor protein II</fullName>
    </submittedName>
</protein>
<dbReference type="PANTHER" id="PTHR45982:SF1">
    <property type="entry name" value="REGULATOR OF CHROMOSOME CONDENSATION"/>
    <property type="match status" value="1"/>
</dbReference>
<accession>A0A8H6MGR8</accession>
<keyword evidence="2" id="KW-0677">Repeat</keyword>
<evidence type="ECO:0000256" key="3">
    <source>
        <dbReference type="PROSITE-ProRule" id="PRU00235"/>
    </source>
</evidence>
<dbReference type="Pfam" id="PF25390">
    <property type="entry name" value="WD40_RLD"/>
    <property type="match status" value="1"/>
</dbReference>
<keyword evidence="1" id="KW-0344">Guanine-nucleotide releasing factor</keyword>
<feature type="repeat" description="RCC1" evidence="3">
    <location>
        <begin position="238"/>
        <end position="294"/>
    </location>
</feature>
<feature type="repeat" description="RCC1" evidence="3">
    <location>
        <begin position="361"/>
        <end position="431"/>
    </location>
</feature>
<evidence type="ECO:0000256" key="2">
    <source>
        <dbReference type="ARBA" id="ARBA00022737"/>
    </source>
</evidence>
<dbReference type="SUPFAM" id="SSF50985">
    <property type="entry name" value="RCC1/BLIP-II"/>
    <property type="match status" value="1"/>
</dbReference>
<dbReference type="InterPro" id="IPR009091">
    <property type="entry name" value="RCC1/BLIP-II"/>
</dbReference>
<evidence type="ECO:0000259" key="5">
    <source>
        <dbReference type="Pfam" id="PF25390"/>
    </source>
</evidence>
<feature type="domain" description="RCC1-like" evidence="5">
    <location>
        <begin position="51"/>
        <end position="442"/>
    </location>
</feature>
<name>A0A8H6MGR8_9AGAR</name>
<dbReference type="PRINTS" id="PR00633">
    <property type="entry name" value="RCCNDNSATION"/>
</dbReference>
<dbReference type="InterPro" id="IPR000408">
    <property type="entry name" value="Reg_chr_condens"/>
</dbReference>
<feature type="repeat" description="RCC1" evidence="3">
    <location>
        <begin position="295"/>
        <end position="360"/>
    </location>
</feature>
<feature type="repeat" description="RCC1" evidence="3">
    <location>
        <begin position="115"/>
        <end position="182"/>
    </location>
</feature>